<dbReference type="AlphaFoldDB" id="A0A388KVL2"/>
<proteinExistence type="predicted"/>
<evidence type="ECO:0000256" key="1">
    <source>
        <dbReference type="SAM" id="MobiDB-lite"/>
    </source>
</evidence>
<feature type="region of interest" description="Disordered" evidence="1">
    <location>
        <begin position="18"/>
        <end position="128"/>
    </location>
</feature>
<feature type="region of interest" description="Disordered" evidence="1">
    <location>
        <begin position="226"/>
        <end position="246"/>
    </location>
</feature>
<evidence type="ECO:0000313" key="3">
    <source>
        <dbReference type="Proteomes" id="UP000265515"/>
    </source>
</evidence>
<name>A0A388KVL2_CHABU</name>
<feature type="compositionally biased region" description="Polar residues" evidence="1">
    <location>
        <begin position="91"/>
        <end position="106"/>
    </location>
</feature>
<evidence type="ECO:0000313" key="2">
    <source>
        <dbReference type="EMBL" id="GBG74105.1"/>
    </source>
</evidence>
<feature type="compositionally biased region" description="Pro residues" evidence="1">
    <location>
        <begin position="31"/>
        <end position="81"/>
    </location>
</feature>
<gene>
    <name evidence="2" type="ORF">CBR_g17816</name>
</gene>
<accession>A0A388KVL2</accession>
<dbReference type="Gramene" id="GBG74105">
    <property type="protein sequence ID" value="GBG74105"/>
    <property type="gene ID" value="CBR_g17816"/>
</dbReference>
<reference evidence="2 3" key="1">
    <citation type="journal article" date="2018" name="Cell">
        <title>The Chara Genome: Secondary Complexity and Implications for Plant Terrestrialization.</title>
        <authorList>
            <person name="Nishiyama T."/>
            <person name="Sakayama H."/>
            <person name="Vries J.D."/>
            <person name="Buschmann H."/>
            <person name="Saint-Marcoux D."/>
            <person name="Ullrich K.K."/>
            <person name="Haas F.B."/>
            <person name="Vanderstraeten L."/>
            <person name="Becker D."/>
            <person name="Lang D."/>
            <person name="Vosolsobe S."/>
            <person name="Rombauts S."/>
            <person name="Wilhelmsson P.K.I."/>
            <person name="Janitza P."/>
            <person name="Kern R."/>
            <person name="Heyl A."/>
            <person name="Rumpler F."/>
            <person name="Villalobos L.I.A.C."/>
            <person name="Clay J.M."/>
            <person name="Skokan R."/>
            <person name="Toyoda A."/>
            <person name="Suzuki Y."/>
            <person name="Kagoshima H."/>
            <person name="Schijlen E."/>
            <person name="Tajeshwar N."/>
            <person name="Catarino B."/>
            <person name="Hetherington A.J."/>
            <person name="Saltykova A."/>
            <person name="Bonnot C."/>
            <person name="Breuninger H."/>
            <person name="Symeonidi A."/>
            <person name="Radhakrishnan G.V."/>
            <person name="Van Nieuwerburgh F."/>
            <person name="Deforce D."/>
            <person name="Chang C."/>
            <person name="Karol K.G."/>
            <person name="Hedrich R."/>
            <person name="Ulvskov P."/>
            <person name="Glockner G."/>
            <person name="Delwiche C.F."/>
            <person name="Petrasek J."/>
            <person name="Van de Peer Y."/>
            <person name="Friml J."/>
            <person name="Beilby M."/>
            <person name="Dolan L."/>
            <person name="Kohara Y."/>
            <person name="Sugano S."/>
            <person name="Fujiyama A."/>
            <person name="Delaux P.-M."/>
            <person name="Quint M."/>
            <person name="TheiBen G."/>
            <person name="Hagemann M."/>
            <person name="Harholt J."/>
            <person name="Dunand C."/>
            <person name="Zachgo S."/>
            <person name="Langdale J."/>
            <person name="Maumus F."/>
            <person name="Straeten D.V.D."/>
            <person name="Gould S.B."/>
            <person name="Rensing S.A."/>
        </authorList>
    </citation>
    <scope>NUCLEOTIDE SEQUENCE [LARGE SCALE GENOMIC DNA]</scope>
    <source>
        <strain evidence="2 3">S276</strain>
    </source>
</reference>
<dbReference type="EMBL" id="BFEA01000196">
    <property type="protein sequence ID" value="GBG74105.1"/>
    <property type="molecule type" value="Genomic_DNA"/>
</dbReference>
<organism evidence="2 3">
    <name type="scientific">Chara braunii</name>
    <name type="common">Braun's stonewort</name>
    <dbReference type="NCBI Taxonomy" id="69332"/>
    <lineage>
        <taxon>Eukaryota</taxon>
        <taxon>Viridiplantae</taxon>
        <taxon>Streptophyta</taxon>
        <taxon>Charophyceae</taxon>
        <taxon>Charales</taxon>
        <taxon>Characeae</taxon>
        <taxon>Chara</taxon>
    </lineage>
</organism>
<keyword evidence="3" id="KW-1185">Reference proteome</keyword>
<feature type="region of interest" description="Disordered" evidence="1">
    <location>
        <begin position="133"/>
        <end position="152"/>
    </location>
</feature>
<dbReference type="Proteomes" id="UP000265515">
    <property type="component" value="Unassembled WGS sequence"/>
</dbReference>
<dbReference type="PRINTS" id="PR01217">
    <property type="entry name" value="PRICHEXTENSN"/>
</dbReference>
<comment type="caution">
    <text evidence="2">The sequence shown here is derived from an EMBL/GenBank/DDBJ whole genome shotgun (WGS) entry which is preliminary data.</text>
</comment>
<protein>
    <submittedName>
        <fullName evidence="2">Uncharacterized protein</fullName>
    </submittedName>
</protein>
<sequence length="246" mass="25919">MLYCLEAIRQQGVGLVPMATSSSQDPAVIPGVPPSTNPPTPPTYQIAHPPPPAQAPAPAPPNPLAPQPPNPPPPPPPPPVQMPVTPAPTRSVPSAPSYNEPATESGPSRGRSGQDGTPTGGGFSGKLAGMFASVAGNSTRRRTSGISINEPTSQELGFDCINRGKKAAVAGPGKEGRKKYVEDLIEVLFNKTKHELEELCKKHKIKYVNKKITSVALARLRGIDAYGEESEEGESEEDSQEENPSQ</sequence>